<organism evidence="3 4">
    <name type="scientific">Athelia psychrophila</name>
    <dbReference type="NCBI Taxonomy" id="1759441"/>
    <lineage>
        <taxon>Eukaryota</taxon>
        <taxon>Fungi</taxon>
        <taxon>Dikarya</taxon>
        <taxon>Basidiomycota</taxon>
        <taxon>Agaricomycotina</taxon>
        <taxon>Agaricomycetes</taxon>
        <taxon>Agaricomycetidae</taxon>
        <taxon>Atheliales</taxon>
        <taxon>Atheliaceae</taxon>
        <taxon>Athelia</taxon>
    </lineage>
</organism>
<dbReference type="Proteomes" id="UP000076532">
    <property type="component" value="Unassembled WGS sequence"/>
</dbReference>
<feature type="domain" description="Histone deacetylase" evidence="2">
    <location>
        <begin position="103"/>
        <end position="383"/>
    </location>
</feature>
<dbReference type="InterPro" id="IPR023801">
    <property type="entry name" value="His_deacetylse_dom"/>
</dbReference>
<dbReference type="InterPro" id="IPR000286">
    <property type="entry name" value="HDACs"/>
</dbReference>
<evidence type="ECO:0000259" key="2">
    <source>
        <dbReference type="Pfam" id="PF00850"/>
    </source>
</evidence>
<gene>
    <name evidence="3" type="ORF">FIBSPDRAFT_914509</name>
</gene>
<sequence>MQHRFIRSRDTSAIVEKPERLRAVNVGLAAAMARLESTVTKAEPDDTGGLVAALNKLNLASSDVDPLSPPNLAVSVVKSSASVDILRHPAVKFVHGDVDGDVYLENIKAWARDSHDKIAKSESEIPEGLSQGDLYRESVHDIFCPTSINAIQGAIGTVCEAVDDVVGSTSCKRAFVSIRPPGHHCGEDTPAGFCFVNNVAIGAAHAHLQHGINRVVILDIDLHHGKELPIYVFYGSIHDVLSYPCEDGKADLVQAASVSLHGPHGQHIENIHLQPYTSDEHFFDVLYKERYIQLLKKAEAFLANTKGDNDDVMVFISCGFDACEHEYPSMSRHGRKVPTSFYHRFTQDACAFAERHAHGRLVSVLEGGYSDRALTSGAMAHLCGLAQLGDINVDKEWWSLENLEKLEKATKKRRGGRPSIPAAGSVEPWLERAVAIFAALDPGAGQKPPAFVAPTSMTLRGRKKADAGGGSPALSARPLDAGATEQAPQAEIPADAPPAPKKLPRVILHVRPPQDDR</sequence>
<dbReference type="PANTHER" id="PTHR47558:SF1">
    <property type="entry name" value="HISTONE DEACETYLASE HOS3"/>
    <property type="match status" value="1"/>
</dbReference>
<accession>A0A167XLE3</accession>
<dbReference type="GO" id="GO:0004407">
    <property type="term" value="F:histone deacetylase activity"/>
    <property type="evidence" value="ECO:0007669"/>
    <property type="project" value="TreeGrafter"/>
</dbReference>
<evidence type="ECO:0000313" key="3">
    <source>
        <dbReference type="EMBL" id="KZP07340.1"/>
    </source>
</evidence>
<proteinExistence type="predicted"/>
<dbReference type="InterPro" id="IPR037138">
    <property type="entry name" value="His_deacetylse_dom_sf"/>
</dbReference>
<dbReference type="EMBL" id="KV417754">
    <property type="protein sequence ID" value="KZP07340.1"/>
    <property type="molecule type" value="Genomic_DNA"/>
</dbReference>
<evidence type="ECO:0000256" key="1">
    <source>
        <dbReference type="SAM" id="MobiDB-lite"/>
    </source>
</evidence>
<name>A0A167XLE3_9AGAM</name>
<dbReference type="PANTHER" id="PTHR47558">
    <property type="entry name" value="HISTONE DEACETYLASE HOS3"/>
    <property type="match status" value="1"/>
</dbReference>
<dbReference type="SUPFAM" id="SSF52768">
    <property type="entry name" value="Arginase/deacetylase"/>
    <property type="match status" value="1"/>
</dbReference>
<dbReference type="InterPro" id="IPR023696">
    <property type="entry name" value="Ureohydrolase_dom_sf"/>
</dbReference>
<keyword evidence="4" id="KW-1185">Reference proteome</keyword>
<dbReference type="OrthoDB" id="5232919at2759"/>
<reference evidence="3 4" key="1">
    <citation type="journal article" date="2016" name="Mol. Biol. Evol.">
        <title>Comparative Genomics of Early-Diverging Mushroom-Forming Fungi Provides Insights into the Origins of Lignocellulose Decay Capabilities.</title>
        <authorList>
            <person name="Nagy L.G."/>
            <person name="Riley R."/>
            <person name="Tritt A."/>
            <person name="Adam C."/>
            <person name="Daum C."/>
            <person name="Floudas D."/>
            <person name="Sun H."/>
            <person name="Yadav J.S."/>
            <person name="Pangilinan J."/>
            <person name="Larsson K.H."/>
            <person name="Matsuura K."/>
            <person name="Barry K."/>
            <person name="Labutti K."/>
            <person name="Kuo R."/>
            <person name="Ohm R.A."/>
            <person name="Bhattacharya S.S."/>
            <person name="Shirouzu T."/>
            <person name="Yoshinaga Y."/>
            <person name="Martin F.M."/>
            <person name="Grigoriev I.V."/>
            <person name="Hibbett D.S."/>
        </authorList>
    </citation>
    <scope>NUCLEOTIDE SEQUENCE [LARGE SCALE GENOMIC DNA]</scope>
    <source>
        <strain evidence="3 4">CBS 109695</strain>
    </source>
</reference>
<evidence type="ECO:0000313" key="4">
    <source>
        <dbReference type="Proteomes" id="UP000076532"/>
    </source>
</evidence>
<dbReference type="Gene3D" id="3.40.800.20">
    <property type="entry name" value="Histone deacetylase domain"/>
    <property type="match status" value="1"/>
</dbReference>
<feature type="region of interest" description="Disordered" evidence="1">
    <location>
        <begin position="461"/>
        <end position="517"/>
    </location>
</feature>
<dbReference type="InterPro" id="IPR053244">
    <property type="entry name" value="HDAC_HD_type_1"/>
</dbReference>
<protein>
    <submittedName>
        <fullName evidence="3">Arginase/deacetylase</fullName>
    </submittedName>
</protein>
<feature type="compositionally biased region" description="Low complexity" evidence="1">
    <location>
        <begin position="485"/>
        <end position="494"/>
    </location>
</feature>
<dbReference type="GO" id="GO:0005634">
    <property type="term" value="C:nucleus"/>
    <property type="evidence" value="ECO:0007669"/>
    <property type="project" value="TreeGrafter"/>
</dbReference>
<dbReference type="AlphaFoldDB" id="A0A167XLE3"/>
<dbReference type="PRINTS" id="PR01270">
    <property type="entry name" value="HDASUPER"/>
</dbReference>
<dbReference type="GO" id="GO:0010468">
    <property type="term" value="P:regulation of gene expression"/>
    <property type="evidence" value="ECO:0007669"/>
    <property type="project" value="UniProtKB-ARBA"/>
</dbReference>
<dbReference type="STRING" id="436010.A0A167XLE3"/>
<dbReference type="Pfam" id="PF00850">
    <property type="entry name" value="Hist_deacetyl"/>
    <property type="match status" value="1"/>
</dbReference>